<feature type="transmembrane region" description="Helical" evidence="5">
    <location>
        <begin position="6"/>
        <end position="26"/>
    </location>
</feature>
<protein>
    <recommendedName>
        <fullName evidence="5">UDP-glucuronosyltransferase</fullName>
        <ecNumber evidence="5">2.4.1.17</ecNumber>
    </recommendedName>
</protein>
<keyword evidence="5" id="KW-1133">Transmembrane helix</keyword>
<dbReference type="RefSeq" id="XP_052756642.1">
    <property type="nucleotide sequence ID" value="XM_052900682.1"/>
</dbReference>
<gene>
    <name evidence="7" type="primary">LOC113513166</name>
</gene>
<evidence type="ECO:0000256" key="4">
    <source>
        <dbReference type="RuleBase" id="RU003718"/>
    </source>
</evidence>
<proteinExistence type="inferred from homology"/>
<reference evidence="7" key="1">
    <citation type="submission" date="2025-08" db="UniProtKB">
        <authorList>
            <consortium name="RefSeq"/>
        </authorList>
    </citation>
    <scope>IDENTIFICATION</scope>
    <source>
        <tissue evidence="7">Whole larvae</tissue>
    </source>
</reference>
<comment type="similarity">
    <text evidence="1 4">Belongs to the UDP-glycosyltransferase family.</text>
</comment>
<dbReference type="Gene3D" id="3.40.50.2000">
    <property type="entry name" value="Glycogen Phosphorylase B"/>
    <property type="match status" value="2"/>
</dbReference>
<evidence type="ECO:0000313" key="6">
    <source>
        <dbReference type="Proteomes" id="UP001652740"/>
    </source>
</evidence>
<evidence type="ECO:0000313" key="7">
    <source>
        <dbReference type="RefSeq" id="XP_052756642.1"/>
    </source>
</evidence>
<dbReference type="Pfam" id="PF00201">
    <property type="entry name" value="UDPGT"/>
    <property type="match status" value="1"/>
</dbReference>
<dbReference type="PROSITE" id="PS00375">
    <property type="entry name" value="UDPGT"/>
    <property type="match status" value="1"/>
</dbReference>
<evidence type="ECO:0000256" key="2">
    <source>
        <dbReference type="ARBA" id="ARBA00022676"/>
    </source>
</evidence>
<dbReference type="CDD" id="cd03784">
    <property type="entry name" value="GT1_Gtf-like"/>
    <property type="match status" value="1"/>
</dbReference>
<keyword evidence="5" id="KW-0472">Membrane</keyword>
<dbReference type="InterPro" id="IPR002213">
    <property type="entry name" value="UDP_glucos_trans"/>
</dbReference>
<keyword evidence="3 4" id="KW-0808">Transferase</keyword>
<comment type="subcellular location">
    <subcellularLocation>
        <location evidence="5">Membrane</location>
        <topology evidence="5">Single-pass membrane protein</topology>
    </subcellularLocation>
</comment>
<dbReference type="GeneID" id="113513166"/>
<dbReference type="PANTHER" id="PTHR48043:SF145">
    <property type="entry name" value="FI06409P-RELATED"/>
    <property type="match status" value="1"/>
</dbReference>
<sequence>MFIYNIIFLVIFGQCYTYKLLVVFPLPRSSHITLGHGYVRHLLKAGHQVTYITPKPLNMSSTNLKQVNLASLYDDFPVENLINLKDVLIDKTVANDIRNIMKVMFEHANATIFHKSVQSLIQDTTEWFDAIIAEYMFSGLYSGFSSVFNCPFVWSVSMQPHNIHVALIDELQNPAYTYNHWSSVDPPFSFTERVTELYETIRYYYYAWLLSGDENKSYVNAFSSAVEKRGNVLPPYSEVKYNASLILGNSDISCGHAMRLPAAYKQIGGYHIVDIPPLSKNLQEIMDKARDGVIYFSMGSILRSKDMTDDMKNRLLDVFSSLNQTVIWKFEERLRNLPNNVNIVDWAPQQSILGHRNCLLFITHGGLLSTIEAVHFGVPIIGLPAFGDQYKNINRAVKKGFGKRVDLDMEMPKNLQVAIKDILQNSRYKEKVKEYSTIYHHRIAHPGEELVHWVEHVVRTRGAQYLRSSALLVPLYQKLYLDLVILVTITTLVVTKSVFQINILVIKYFYVKNKTE</sequence>
<keyword evidence="5" id="KW-0812">Transmembrane</keyword>
<dbReference type="InterPro" id="IPR035595">
    <property type="entry name" value="UDP_glycos_trans_CS"/>
</dbReference>
<keyword evidence="6" id="KW-1185">Reference proteome</keyword>
<evidence type="ECO:0000256" key="5">
    <source>
        <dbReference type="RuleBase" id="RU362059"/>
    </source>
</evidence>
<dbReference type="InterPro" id="IPR050271">
    <property type="entry name" value="UDP-glycosyltransferase"/>
</dbReference>
<dbReference type="EC" id="2.4.1.17" evidence="5"/>
<keyword evidence="2 4" id="KW-0328">Glycosyltransferase</keyword>
<organism evidence="6 7">
    <name type="scientific">Galleria mellonella</name>
    <name type="common">Greater wax moth</name>
    <dbReference type="NCBI Taxonomy" id="7137"/>
    <lineage>
        <taxon>Eukaryota</taxon>
        <taxon>Metazoa</taxon>
        <taxon>Ecdysozoa</taxon>
        <taxon>Arthropoda</taxon>
        <taxon>Hexapoda</taxon>
        <taxon>Insecta</taxon>
        <taxon>Pterygota</taxon>
        <taxon>Neoptera</taxon>
        <taxon>Endopterygota</taxon>
        <taxon>Lepidoptera</taxon>
        <taxon>Glossata</taxon>
        <taxon>Ditrysia</taxon>
        <taxon>Pyraloidea</taxon>
        <taxon>Pyralidae</taxon>
        <taxon>Galleriinae</taxon>
        <taxon>Galleria</taxon>
    </lineage>
</organism>
<accession>A0ABM3MZ61</accession>
<dbReference type="SUPFAM" id="SSF53756">
    <property type="entry name" value="UDP-Glycosyltransferase/glycogen phosphorylase"/>
    <property type="match status" value="1"/>
</dbReference>
<feature type="transmembrane region" description="Helical" evidence="5">
    <location>
        <begin position="483"/>
        <end position="510"/>
    </location>
</feature>
<dbReference type="PANTHER" id="PTHR48043">
    <property type="entry name" value="EG:EG0003.4 PROTEIN-RELATED"/>
    <property type="match status" value="1"/>
</dbReference>
<dbReference type="Proteomes" id="UP001652740">
    <property type="component" value="Unplaced"/>
</dbReference>
<comment type="caution">
    <text evidence="5">Lacks conserved residue(s) required for the propagation of feature annotation.</text>
</comment>
<name>A0ABM3MZ61_GALME</name>
<evidence type="ECO:0000256" key="1">
    <source>
        <dbReference type="ARBA" id="ARBA00009995"/>
    </source>
</evidence>
<evidence type="ECO:0000256" key="3">
    <source>
        <dbReference type="ARBA" id="ARBA00022679"/>
    </source>
</evidence>
<comment type="catalytic activity">
    <reaction evidence="5">
        <text>glucuronate acceptor + UDP-alpha-D-glucuronate = acceptor beta-D-glucuronoside + UDP + H(+)</text>
        <dbReference type="Rhea" id="RHEA:21032"/>
        <dbReference type="ChEBI" id="CHEBI:15378"/>
        <dbReference type="ChEBI" id="CHEBI:58052"/>
        <dbReference type="ChEBI" id="CHEBI:58223"/>
        <dbReference type="ChEBI" id="CHEBI:132367"/>
        <dbReference type="ChEBI" id="CHEBI:132368"/>
        <dbReference type="EC" id="2.4.1.17"/>
    </reaction>
</comment>